<evidence type="ECO:0000313" key="2">
    <source>
        <dbReference type="Proteomes" id="UP001153069"/>
    </source>
</evidence>
<organism evidence="1 2">
    <name type="scientific">Seminavis robusta</name>
    <dbReference type="NCBI Taxonomy" id="568900"/>
    <lineage>
        <taxon>Eukaryota</taxon>
        <taxon>Sar</taxon>
        <taxon>Stramenopiles</taxon>
        <taxon>Ochrophyta</taxon>
        <taxon>Bacillariophyta</taxon>
        <taxon>Bacillariophyceae</taxon>
        <taxon>Bacillariophycidae</taxon>
        <taxon>Naviculales</taxon>
        <taxon>Naviculaceae</taxon>
        <taxon>Seminavis</taxon>
    </lineage>
</organism>
<proteinExistence type="predicted"/>
<name>A0A9N8ELV0_9STRA</name>
<comment type="caution">
    <text evidence="1">The sequence shown here is derived from an EMBL/GenBank/DDBJ whole genome shotgun (WGS) entry which is preliminary data.</text>
</comment>
<dbReference type="InterPro" id="IPR036770">
    <property type="entry name" value="Ankyrin_rpt-contain_sf"/>
</dbReference>
<dbReference type="AlphaFoldDB" id="A0A9N8ELV0"/>
<dbReference type="Proteomes" id="UP001153069">
    <property type="component" value="Unassembled WGS sequence"/>
</dbReference>
<dbReference type="SUPFAM" id="SSF140860">
    <property type="entry name" value="Pseudo ankyrin repeat-like"/>
    <property type="match status" value="1"/>
</dbReference>
<accession>A0A9N8ELV0</accession>
<protein>
    <submittedName>
        <fullName evidence="1">Uncharacterized protein</fullName>
    </submittedName>
</protein>
<evidence type="ECO:0000313" key="1">
    <source>
        <dbReference type="EMBL" id="CAB9521656.1"/>
    </source>
</evidence>
<reference evidence="1" key="1">
    <citation type="submission" date="2020-06" db="EMBL/GenBank/DDBJ databases">
        <authorList>
            <consortium name="Plant Systems Biology data submission"/>
        </authorList>
    </citation>
    <scope>NUCLEOTIDE SEQUENCE</scope>
    <source>
        <strain evidence="1">D6</strain>
    </source>
</reference>
<gene>
    <name evidence="1" type="ORF">SEMRO_1219_G253450.1</name>
</gene>
<sequence length="192" mass="21570">MASSIDTLSDDVWTGNILPFLGMGQYAYIGASSWKLNNLYKRYCDSDELVDRKPLVKVGRDGLTKAGATSTFYSTAFFNLGCAEYWATWANDNEALWTIAKHGSLELLQWAWKKFPRGDSTPSRIITALASRGHVESIKWVIENGCEITHICYSPWNAAARGGHLETLKWAYRNGQSKQEGCEEQQGGTWKF</sequence>
<keyword evidence="2" id="KW-1185">Reference proteome</keyword>
<dbReference type="OrthoDB" id="194358at2759"/>
<dbReference type="EMBL" id="CAICTM010001217">
    <property type="protein sequence ID" value="CAB9521656.1"/>
    <property type="molecule type" value="Genomic_DNA"/>
</dbReference>
<dbReference type="Gene3D" id="1.25.40.20">
    <property type="entry name" value="Ankyrin repeat-containing domain"/>
    <property type="match status" value="1"/>
</dbReference>